<evidence type="ECO:0000256" key="1">
    <source>
        <dbReference type="SAM" id="MobiDB-lite"/>
    </source>
</evidence>
<gene>
    <name evidence="2" type="ORF">A4V15_06450</name>
</gene>
<sequence>MKMLGHPRAALKGFTVAVLAYNVLALLKQLIKHARRHSHPELDVSTYHIAVDIAADYGPMLRLLAPQNQSRADDAPGQLVEHLLLDKRTPSSRPRPNENPRPQGKSYVDSSVARAHASTARVLEQGAAKKTLKGMPFKALLLQ</sequence>
<feature type="region of interest" description="Disordered" evidence="1">
    <location>
        <begin position="68"/>
        <end position="111"/>
    </location>
</feature>
<reference evidence="2 3" key="1">
    <citation type="submission" date="2016-04" db="EMBL/GenBank/DDBJ databases">
        <title>Draft Genome Sequences of Staphylococcus capitis Strain H36, S. capitis Strain H65, S. cohnii Strain H62, S. hominis Strain H69, Mycobacterium iranicum Strain H39, Plantibacter sp. Strain H53, Pseudomonas oryzihabitans Strain H72, and Microbacterium sp. Strain H83, isolated from residential settings.</title>
        <authorList>
            <person name="Lymperopoulou D."/>
            <person name="Adams R.I."/>
            <person name="Lindow S."/>
            <person name="Coil D.A."/>
            <person name="Jospin G."/>
            <person name="Eisen J.A."/>
        </authorList>
    </citation>
    <scope>NUCLEOTIDE SEQUENCE [LARGE SCALE GENOMIC DNA]</scope>
    <source>
        <strain evidence="2 3">H72</strain>
    </source>
</reference>
<dbReference type="AlphaFoldDB" id="A0A178LB36"/>
<name>A0A178LB36_9PSED</name>
<accession>A0A178LB36</accession>
<evidence type="ECO:0000313" key="2">
    <source>
        <dbReference type="EMBL" id="OAN26032.1"/>
    </source>
</evidence>
<dbReference type="EMBL" id="LWCR01000045">
    <property type="protein sequence ID" value="OAN26032.1"/>
    <property type="molecule type" value="Genomic_DNA"/>
</dbReference>
<comment type="caution">
    <text evidence="2">The sequence shown here is derived from an EMBL/GenBank/DDBJ whole genome shotgun (WGS) entry which is preliminary data.</text>
</comment>
<protein>
    <submittedName>
        <fullName evidence="2">Uncharacterized protein</fullName>
    </submittedName>
</protein>
<organism evidence="2 3">
    <name type="scientific">Pseudomonas oryzihabitans</name>
    <dbReference type="NCBI Taxonomy" id="47885"/>
    <lineage>
        <taxon>Bacteria</taxon>
        <taxon>Pseudomonadati</taxon>
        <taxon>Pseudomonadota</taxon>
        <taxon>Gammaproteobacteria</taxon>
        <taxon>Pseudomonadales</taxon>
        <taxon>Pseudomonadaceae</taxon>
        <taxon>Pseudomonas</taxon>
    </lineage>
</organism>
<proteinExistence type="predicted"/>
<evidence type="ECO:0000313" key="3">
    <source>
        <dbReference type="Proteomes" id="UP000078356"/>
    </source>
</evidence>
<dbReference type="Proteomes" id="UP000078356">
    <property type="component" value="Unassembled WGS sequence"/>
</dbReference>